<evidence type="ECO:0008006" key="6">
    <source>
        <dbReference type="Google" id="ProtNLM"/>
    </source>
</evidence>
<dbReference type="PANTHER" id="PTHR45527:SF1">
    <property type="entry name" value="FATTY ACID SYNTHASE"/>
    <property type="match status" value="1"/>
</dbReference>
<feature type="domain" description="AMP-dependent synthetase/ligase" evidence="2">
    <location>
        <begin position="14"/>
        <end position="371"/>
    </location>
</feature>
<dbReference type="Gene3D" id="3.40.50.12780">
    <property type="entry name" value="N-terminal domain of ligase-like"/>
    <property type="match status" value="1"/>
</dbReference>
<proteinExistence type="predicted"/>
<evidence type="ECO:0000313" key="5">
    <source>
        <dbReference type="Proteomes" id="UP000653411"/>
    </source>
</evidence>
<dbReference type="Gene3D" id="3.30.300.30">
    <property type="match status" value="1"/>
</dbReference>
<protein>
    <recommendedName>
        <fullName evidence="6">Amino acid adenylation domain-containing protein</fullName>
    </recommendedName>
</protein>
<accession>A0A918CPN4</accession>
<evidence type="ECO:0000313" key="4">
    <source>
        <dbReference type="EMBL" id="GGN01243.1"/>
    </source>
</evidence>
<dbReference type="RefSeq" id="WP_189262544.1">
    <property type="nucleotide sequence ID" value="NZ_BMML01000004.1"/>
</dbReference>
<reference evidence="4" key="1">
    <citation type="journal article" date="2014" name="Int. J. Syst. Evol. Microbiol.">
        <title>Complete genome sequence of Corynebacterium casei LMG S-19264T (=DSM 44701T), isolated from a smear-ripened cheese.</title>
        <authorList>
            <consortium name="US DOE Joint Genome Institute (JGI-PGF)"/>
            <person name="Walter F."/>
            <person name="Albersmeier A."/>
            <person name="Kalinowski J."/>
            <person name="Ruckert C."/>
        </authorList>
    </citation>
    <scope>NUCLEOTIDE SEQUENCE</scope>
    <source>
        <strain evidence="4">CGMCC 4.7110</strain>
    </source>
</reference>
<dbReference type="GO" id="GO:0043041">
    <property type="term" value="P:amino acid activation for nonribosomal peptide biosynthetic process"/>
    <property type="evidence" value="ECO:0007669"/>
    <property type="project" value="TreeGrafter"/>
</dbReference>
<dbReference type="Proteomes" id="UP000653411">
    <property type="component" value="Unassembled WGS sequence"/>
</dbReference>
<dbReference type="GO" id="GO:0031177">
    <property type="term" value="F:phosphopantetheine binding"/>
    <property type="evidence" value="ECO:0007669"/>
    <property type="project" value="TreeGrafter"/>
</dbReference>
<dbReference type="FunFam" id="3.40.50.980:FF:000001">
    <property type="entry name" value="Non-ribosomal peptide synthetase"/>
    <property type="match status" value="1"/>
</dbReference>
<dbReference type="CDD" id="cd17643">
    <property type="entry name" value="A_NRPS_Cytc1-like"/>
    <property type="match status" value="1"/>
</dbReference>
<dbReference type="Pfam" id="PF13193">
    <property type="entry name" value="AMP-binding_C"/>
    <property type="match status" value="1"/>
</dbReference>
<gene>
    <name evidence="4" type="ORF">GCM10011578_023210</name>
</gene>
<evidence type="ECO:0000256" key="1">
    <source>
        <dbReference type="SAM" id="MobiDB-lite"/>
    </source>
</evidence>
<dbReference type="InterPro" id="IPR000873">
    <property type="entry name" value="AMP-dep_synth/lig_dom"/>
</dbReference>
<organism evidence="4 5">
    <name type="scientific">Streptomyces fuscichromogenes</name>
    <dbReference type="NCBI Taxonomy" id="1324013"/>
    <lineage>
        <taxon>Bacteria</taxon>
        <taxon>Bacillati</taxon>
        <taxon>Actinomycetota</taxon>
        <taxon>Actinomycetes</taxon>
        <taxon>Kitasatosporales</taxon>
        <taxon>Streptomycetaceae</taxon>
        <taxon>Streptomyces</taxon>
    </lineage>
</organism>
<dbReference type="FunFam" id="3.40.50.12780:FF:000012">
    <property type="entry name" value="Non-ribosomal peptide synthetase"/>
    <property type="match status" value="1"/>
</dbReference>
<evidence type="ECO:0000259" key="2">
    <source>
        <dbReference type="Pfam" id="PF00501"/>
    </source>
</evidence>
<dbReference type="PROSITE" id="PS00455">
    <property type="entry name" value="AMP_BINDING"/>
    <property type="match status" value="1"/>
</dbReference>
<sequence>MTPLPDPDSLPDLFRRCVARVPEAVALRDGAQVWTYAELDTRSDRLAGTLARHGVGPGDLVGALVDRSSASVVTILAILKTGAAYVPLDPSYPAERLRHIAEDADLRVVTGPAARKVELGKDLTVLDEESAAVEPDGPVASAGARPGSRPTADDTAYVIYTSGSTGRPKGCLVTHGNVLALLHAAVPLFDFGPEERWTLFHSLSFDFSVWELWGAFSTGGTLVVVPDEVARSPQELVGLLVEQRITVLNQVPSVFRYTSKAHSVAGSPPLSVRHLVFGGESVDLPVVREFLNRVRGSRPKAVNMYGITETTVHVTYKALDDAALAGDVLSPIGRPLPHLSVRLLDEERRPVEPGTVGEMWVSGSGVSAGYLNRAELTRERFVVLETVSGPLPHYRTGDLARELPDGELEYAGRADQQLKVRGFRIEPGEIEAVLRDSGLLSDVAVTVATTSSGSSLLLACVVPAPGQEDGLQARLRAHAGTELPPHMMPDRYRVLDALPLTPSGKTDRRALAGLGTRPSRTG</sequence>
<dbReference type="GO" id="GO:0005829">
    <property type="term" value="C:cytosol"/>
    <property type="evidence" value="ECO:0007669"/>
    <property type="project" value="TreeGrafter"/>
</dbReference>
<dbReference type="NCBIfam" id="TIGR01733">
    <property type="entry name" value="AA-adenyl-dom"/>
    <property type="match status" value="1"/>
</dbReference>
<dbReference type="SUPFAM" id="SSF56801">
    <property type="entry name" value="Acetyl-CoA synthetase-like"/>
    <property type="match status" value="1"/>
</dbReference>
<dbReference type="Pfam" id="PF00501">
    <property type="entry name" value="AMP-binding"/>
    <property type="match status" value="1"/>
</dbReference>
<dbReference type="InterPro" id="IPR045851">
    <property type="entry name" value="AMP-bd_C_sf"/>
</dbReference>
<dbReference type="InterPro" id="IPR020845">
    <property type="entry name" value="AMP-binding_CS"/>
</dbReference>
<dbReference type="InterPro" id="IPR010071">
    <property type="entry name" value="AA_adenyl_dom"/>
</dbReference>
<dbReference type="GO" id="GO:0044550">
    <property type="term" value="P:secondary metabolite biosynthetic process"/>
    <property type="evidence" value="ECO:0007669"/>
    <property type="project" value="TreeGrafter"/>
</dbReference>
<dbReference type="InterPro" id="IPR042099">
    <property type="entry name" value="ANL_N_sf"/>
</dbReference>
<dbReference type="EMBL" id="BMML01000004">
    <property type="protein sequence ID" value="GGN01243.1"/>
    <property type="molecule type" value="Genomic_DNA"/>
</dbReference>
<dbReference type="PRINTS" id="PR00154">
    <property type="entry name" value="AMPBINDING"/>
</dbReference>
<name>A0A918CPN4_9ACTN</name>
<evidence type="ECO:0000259" key="3">
    <source>
        <dbReference type="Pfam" id="PF13193"/>
    </source>
</evidence>
<feature type="region of interest" description="Disordered" evidence="1">
    <location>
        <begin position="503"/>
        <end position="522"/>
    </location>
</feature>
<comment type="caution">
    <text evidence="4">The sequence shown here is derived from an EMBL/GenBank/DDBJ whole genome shotgun (WGS) entry which is preliminary data.</text>
</comment>
<keyword evidence="5" id="KW-1185">Reference proteome</keyword>
<reference evidence="4" key="2">
    <citation type="submission" date="2020-09" db="EMBL/GenBank/DDBJ databases">
        <authorList>
            <person name="Sun Q."/>
            <person name="Zhou Y."/>
        </authorList>
    </citation>
    <scope>NUCLEOTIDE SEQUENCE</scope>
    <source>
        <strain evidence="4">CGMCC 4.7110</strain>
    </source>
</reference>
<dbReference type="PANTHER" id="PTHR45527">
    <property type="entry name" value="NONRIBOSOMAL PEPTIDE SYNTHETASE"/>
    <property type="match status" value="1"/>
</dbReference>
<feature type="domain" description="AMP-binding enzyme C-terminal" evidence="3">
    <location>
        <begin position="429"/>
        <end position="505"/>
    </location>
</feature>
<dbReference type="AlphaFoldDB" id="A0A918CPN4"/>
<dbReference type="InterPro" id="IPR025110">
    <property type="entry name" value="AMP-bd_C"/>
</dbReference>
<dbReference type="InterPro" id="IPR020459">
    <property type="entry name" value="AMP-binding"/>
</dbReference>